<keyword evidence="5 6" id="KW-0472">Membrane</keyword>
<dbReference type="KEGG" id="agi:FSB73_02875"/>
<dbReference type="PANTHER" id="PTHR30572">
    <property type="entry name" value="MEMBRANE COMPONENT OF TRANSPORTER-RELATED"/>
    <property type="match status" value="1"/>
</dbReference>
<evidence type="ECO:0000259" key="7">
    <source>
        <dbReference type="Pfam" id="PF02687"/>
    </source>
</evidence>
<organism evidence="9 10">
    <name type="scientific">Arachidicoccus ginsenosidivorans</name>
    <dbReference type="NCBI Taxonomy" id="496057"/>
    <lineage>
        <taxon>Bacteria</taxon>
        <taxon>Pseudomonadati</taxon>
        <taxon>Bacteroidota</taxon>
        <taxon>Chitinophagia</taxon>
        <taxon>Chitinophagales</taxon>
        <taxon>Chitinophagaceae</taxon>
        <taxon>Arachidicoccus</taxon>
    </lineage>
</organism>
<dbReference type="AlphaFoldDB" id="A0A5B8VIF7"/>
<dbReference type="Pfam" id="PF12704">
    <property type="entry name" value="MacB_PCD"/>
    <property type="match status" value="1"/>
</dbReference>
<dbReference type="OrthoDB" id="1451596at2"/>
<name>A0A5B8VIF7_9BACT</name>
<evidence type="ECO:0000259" key="8">
    <source>
        <dbReference type="Pfam" id="PF12704"/>
    </source>
</evidence>
<comment type="subcellular location">
    <subcellularLocation>
        <location evidence="1">Cell membrane</location>
        <topology evidence="1">Multi-pass membrane protein</topology>
    </subcellularLocation>
</comment>
<feature type="transmembrane region" description="Helical" evidence="6">
    <location>
        <begin position="297"/>
        <end position="316"/>
    </location>
</feature>
<gene>
    <name evidence="9" type="ORF">FSB73_02875</name>
</gene>
<keyword evidence="2" id="KW-1003">Cell membrane</keyword>
<feature type="domain" description="ABC3 transporter permease C-terminal" evidence="7">
    <location>
        <begin position="301"/>
        <end position="413"/>
    </location>
</feature>
<reference evidence="9 10" key="1">
    <citation type="journal article" date="2017" name="Int. J. Syst. Evol. Microbiol.">
        <title>Arachidicoccus ginsenosidivorans sp. nov., with ginsenoside-converting activity isolated from ginseng cultivating soil.</title>
        <authorList>
            <person name="Siddiqi M.Z."/>
            <person name="Aslam Z."/>
            <person name="Im W.T."/>
        </authorList>
    </citation>
    <scope>NUCLEOTIDE SEQUENCE [LARGE SCALE GENOMIC DNA]</scope>
    <source>
        <strain evidence="9 10">Gsoil 809</strain>
    </source>
</reference>
<evidence type="ECO:0000256" key="2">
    <source>
        <dbReference type="ARBA" id="ARBA00022475"/>
    </source>
</evidence>
<evidence type="ECO:0000313" key="10">
    <source>
        <dbReference type="Proteomes" id="UP000321291"/>
    </source>
</evidence>
<dbReference type="InterPro" id="IPR050250">
    <property type="entry name" value="Macrolide_Exporter_MacB"/>
</dbReference>
<evidence type="ECO:0000256" key="6">
    <source>
        <dbReference type="SAM" id="Phobius"/>
    </source>
</evidence>
<keyword evidence="4 6" id="KW-1133">Transmembrane helix</keyword>
<feature type="transmembrane region" description="Helical" evidence="6">
    <location>
        <begin position="432"/>
        <end position="453"/>
    </location>
</feature>
<evidence type="ECO:0000256" key="5">
    <source>
        <dbReference type="ARBA" id="ARBA00023136"/>
    </source>
</evidence>
<feature type="transmembrane region" description="Helical" evidence="6">
    <location>
        <begin position="345"/>
        <end position="368"/>
    </location>
</feature>
<dbReference type="EMBL" id="CP042434">
    <property type="protein sequence ID" value="QEC70785.1"/>
    <property type="molecule type" value="Genomic_DNA"/>
</dbReference>
<sequence>MILYNIKSAWRSIRAARYYSLLHIIGLGVAIATAVFIFIWVKYERSFDQFNPHVSQIYRVNNAYTTSDGNNTIWISSPAPLRKIALQNKQVAACVRIGPDYGASKVVYQGKTIYDIGSTTRFVDTDFFSLFALPLLKGDPTTVLASSNQVVLSASMARKLFGRVDPIGKVITLHDKDHFVVSGIAKDMPSNSSLPHMDIFLPLTFIAGPYQRSTDKSTNNAQAVHTIDDEYGSFDYGVYVRILPGSNIKQIENQITKKYLALGGPDVSGNLFVLQSLKTMHLVDEYGGKSMLHLVDAFGWIGLLIILIACINYVNLSTARALVRLKEVGIKKILGADRKVLMGQFLMETALILFIAILAAAVLVTLFMPLYCRLTGHVFSWNLLGASFMTKVVLVLLGAYLASGVYPALLLSNFRPLAFMSGQQSKGRPAKFISRRVLVVIQFAISVVIVLVLPL</sequence>
<proteinExistence type="predicted"/>
<accession>A0A5B8VIF7</accession>
<protein>
    <submittedName>
        <fullName evidence="9">FtsX-like permease family protein</fullName>
    </submittedName>
</protein>
<evidence type="ECO:0000256" key="1">
    <source>
        <dbReference type="ARBA" id="ARBA00004651"/>
    </source>
</evidence>
<evidence type="ECO:0000256" key="4">
    <source>
        <dbReference type="ARBA" id="ARBA00022989"/>
    </source>
</evidence>
<feature type="transmembrane region" description="Helical" evidence="6">
    <location>
        <begin position="21"/>
        <end position="41"/>
    </location>
</feature>
<feature type="transmembrane region" description="Helical" evidence="6">
    <location>
        <begin position="388"/>
        <end position="411"/>
    </location>
</feature>
<dbReference type="Pfam" id="PF02687">
    <property type="entry name" value="FtsX"/>
    <property type="match status" value="1"/>
</dbReference>
<dbReference type="GO" id="GO:0005886">
    <property type="term" value="C:plasma membrane"/>
    <property type="evidence" value="ECO:0007669"/>
    <property type="project" value="UniProtKB-SubCell"/>
</dbReference>
<dbReference type="InterPro" id="IPR025857">
    <property type="entry name" value="MacB_PCD"/>
</dbReference>
<dbReference type="Proteomes" id="UP000321291">
    <property type="component" value="Chromosome"/>
</dbReference>
<dbReference type="InterPro" id="IPR003838">
    <property type="entry name" value="ABC3_permease_C"/>
</dbReference>
<keyword evidence="10" id="KW-1185">Reference proteome</keyword>
<evidence type="ECO:0000256" key="3">
    <source>
        <dbReference type="ARBA" id="ARBA00022692"/>
    </source>
</evidence>
<keyword evidence="3 6" id="KW-0812">Transmembrane</keyword>
<dbReference type="RefSeq" id="WP_146780045.1">
    <property type="nucleotide sequence ID" value="NZ_CP042434.1"/>
</dbReference>
<dbReference type="GO" id="GO:0022857">
    <property type="term" value="F:transmembrane transporter activity"/>
    <property type="evidence" value="ECO:0007669"/>
    <property type="project" value="TreeGrafter"/>
</dbReference>
<evidence type="ECO:0000313" key="9">
    <source>
        <dbReference type="EMBL" id="QEC70785.1"/>
    </source>
</evidence>
<dbReference type="PANTHER" id="PTHR30572:SF18">
    <property type="entry name" value="ABC-TYPE MACROLIDE FAMILY EXPORT SYSTEM PERMEASE COMPONENT 2"/>
    <property type="match status" value="1"/>
</dbReference>
<feature type="domain" description="MacB-like periplasmic core" evidence="8">
    <location>
        <begin position="20"/>
        <end position="257"/>
    </location>
</feature>